<keyword evidence="4" id="KW-1133">Transmembrane helix</keyword>
<dbReference type="SUPFAM" id="SSF50911">
    <property type="entry name" value="Mannose 6-phosphate receptor domain"/>
    <property type="match status" value="1"/>
</dbReference>
<dbReference type="InParanoid" id="A0A6P8T059"/>
<dbReference type="Pfam" id="PF00878">
    <property type="entry name" value="CIMR"/>
    <property type="match status" value="1"/>
</dbReference>
<dbReference type="PROSITE" id="PS51914">
    <property type="entry name" value="MRH"/>
    <property type="match status" value="1"/>
</dbReference>
<feature type="compositionally biased region" description="Polar residues" evidence="3">
    <location>
        <begin position="335"/>
        <end position="349"/>
    </location>
</feature>
<dbReference type="GeneID" id="117533401"/>
<proteinExistence type="predicted"/>
<evidence type="ECO:0000313" key="6">
    <source>
        <dbReference type="Proteomes" id="UP000515161"/>
    </source>
</evidence>
<gene>
    <name evidence="7" type="primary">igf2r</name>
</gene>
<dbReference type="OrthoDB" id="4504960at2759"/>
<keyword evidence="4" id="KW-0472">Membrane</keyword>
<evidence type="ECO:0000256" key="4">
    <source>
        <dbReference type="SAM" id="Phobius"/>
    </source>
</evidence>
<dbReference type="InterPro" id="IPR009011">
    <property type="entry name" value="Man6P_isomerase_rcpt-bd_dom_sf"/>
</dbReference>
<feature type="compositionally biased region" description="Acidic residues" evidence="3">
    <location>
        <begin position="277"/>
        <end position="289"/>
    </location>
</feature>
<evidence type="ECO:0000259" key="5">
    <source>
        <dbReference type="PROSITE" id="PS51914"/>
    </source>
</evidence>
<feature type="domain" description="MRH" evidence="5">
    <location>
        <begin position="13"/>
        <end position="146"/>
    </location>
</feature>
<dbReference type="RefSeq" id="XP_034052997.1">
    <property type="nucleotide sequence ID" value="XM_034197106.1"/>
</dbReference>
<dbReference type="FunFam" id="2.70.130.10:FF:000006">
    <property type="entry name" value="Insulin-like growth factor 2 receptor"/>
    <property type="match status" value="1"/>
</dbReference>
<dbReference type="AlphaFoldDB" id="A0A6P8T059"/>
<keyword evidence="7" id="KW-0675">Receptor</keyword>
<dbReference type="GO" id="GO:0005537">
    <property type="term" value="F:D-mannose binding"/>
    <property type="evidence" value="ECO:0007669"/>
    <property type="project" value="InterPro"/>
</dbReference>
<feature type="region of interest" description="Disordered" evidence="3">
    <location>
        <begin position="236"/>
        <end position="290"/>
    </location>
</feature>
<evidence type="ECO:0000256" key="2">
    <source>
        <dbReference type="ARBA" id="ARBA00023157"/>
    </source>
</evidence>
<feature type="transmembrane region" description="Helical" evidence="4">
    <location>
        <begin position="171"/>
        <end position="191"/>
    </location>
</feature>
<name>A0A6P8T059_GYMAC</name>
<keyword evidence="1" id="KW-0732">Signal</keyword>
<dbReference type="GO" id="GO:0007041">
    <property type="term" value="P:lysosomal transport"/>
    <property type="evidence" value="ECO:0007669"/>
    <property type="project" value="InterPro"/>
</dbReference>
<feature type="compositionally biased region" description="Acidic residues" evidence="3">
    <location>
        <begin position="316"/>
        <end position="328"/>
    </location>
</feature>
<evidence type="ECO:0000313" key="7">
    <source>
        <dbReference type="RefSeq" id="XP_034052997.1"/>
    </source>
</evidence>
<dbReference type="Gene3D" id="2.70.130.10">
    <property type="entry name" value="Mannose-6-phosphate receptor binding domain"/>
    <property type="match status" value="1"/>
</dbReference>
<dbReference type="InterPro" id="IPR044865">
    <property type="entry name" value="MRH_dom"/>
</dbReference>
<organism evidence="6 7">
    <name type="scientific">Gymnodraco acuticeps</name>
    <name type="common">Antarctic dragonfish</name>
    <dbReference type="NCBI Taxonomy" id="8218"/>
    <lineage>
        <taxon>Eukaryota</taxon>
        <taxon>Metazoa</taxon>
        <taxon>Chordata</taxon>
        <taxon>Craniata</taxon>
        <taxon>Vertebrata</taxon>
        <taxon>Euteleostomi</taxon>
        <taxon>Actinopterygii</taxon>
        <taxon>Neopterygii</taxon>
        <taxon>Teleostei</taxon>
        <taxon>Neoteleostei</taxon>
        <taxon>Acanthomorphata</taxon>
        <taxon>Eupercaria</taxon>
        <taxon>Perciformes</taxon>
        <taxon>Notothenioidei</taxon>
        <taxon>Bathydraconidae</taxon>
        <taxon>Gymnodraco</taxon>
    </lineage>
</organism>
<feature type="region of interest" description="Disordered" evidence="3">
    <location>
        <begin position="306"/>
        <end position="365"/>
    </location>
</feature>
<dbReference type="CTD" id="3482"/>
<sequence>MVNGTIKVPDTGASLSLGVLYFSQHEASGDIRPNGDRYVYQIQLSGITNPSLSTCIGANICQVKLNATYRRRIGSSSKAKYYIKGGNLDVMVPSESACGREKTKMVSSTIMFHCNPSAGVGIPEFMLETDECQYLFVWHTDAVCGLTTIDAKSYDDDDSETPVIARRSQTMSLMLSALLLSLTVCLLGLLLHKRERRELVIQKVAGCCRRVNQVSYKYSKVNVDEEVGEEEMEWLMEELEGPPSSSSSSQRGKSSHGNGHIKTKPVNTDSLRSFSLDEQDDSDDSEDEVLSVPGVRVKSSALSHLSAASHSPFLQEESDEDLVGLLEDEDRKSSQPRSSGVNHGNNTAANRKRDDEDSDEDLLRV</sequence>
<reference evidence="7" key="1">
    <citation type="submission" date="2025-08" db="UniProtKB">
        <authorList>
            <consortium name="RefSeq"/>
        </authorList>
    </citation>
    <scope>IDENTIFICATION</scope>
</reference>
<dbReference type="Proteomes" id="UP000515161">
    <property type="component" value="Unplaced"/>
</dbReference>
<accession>A0A6P8T059</accession>
<feature type="compositionally biased region" description="Basic and acidic residues" evidence="3">
    <location>
        <begin position="351"/>
        <end position="365"/>
    </location>
</feature>
<keyword evidence="4" id="KW-0812">Transmembrane</keyword>
<dbReference type="KEGG" id="gacu:117533401"/>
<protein>
    <submittedName>
        <fullName evidence="7">Cation-independent mannose-6-phosphate receptor</fullName>
    </submittedName>
</protein>
<keyword evidence="2" id="KW-1015">Disulfide bond</keyword>
<dbReference type="InterPro" id="IPR000479">
    <property type="entry name" value="CIMR_rpt"/>
</dbReference>
<evidence type="ECO:0000256" key="1">
    <source>
        <dbReference type="ARBA" id="ARBA00022729"/>
    </source>
</evidence>
<keyword evidence="6" id="KW-1185">Reference proteome</keyword>
<dbReference type="GO" id="GO:0038023">
    <property type="term" value="F:signaling receptor activity"/>
    <property type="evidence" value="ECO:0007669"/>
    <property type="project" value="InterPro"/>
</dbReference>
<evidence type="ECO:0000256" key="3">
    <source>
        <dbReference type="SAM" id="MobiDB-lite"/>
    </source>
</evidence>